<dbReference type="Proteomes" id="UP001187315">
    <property type="component" value="Unassembled WGS sequence"/>
</dbReference>
<gene>
    <name evidence="2" type="ORF">Q7C36_023374</name>
</gene>
<organism evidence="2 3">
    <name type="scientific">Tachysurus vachellii</name>
    <name type="common">Darkbarbel catfish</name>
    <name type="synonym">Pelteobagrus vachellii</name>
    <dbReference type="NCBI Taxonomy" id="175792"/>
    <lineage>
        <taxon>Eukaryota</taxon>
        <taxon>Metazoa</taxon>
        <taxon>Chordata</taxon>
        <taxon>Craniata</taxon>
        <taxon>Vertebrata</taxon>
        <taxon>Euteleostomi</taxon>
        <taxon>Actinopterygii</taxon>
        <taxon>Neopterygii</taxon>
        <taxon>Teleostei</taxon>
        <taxon>Ostariophysi</taxon>
        <taxon>Siluriformes</taxon>
        <taxon>Bagridae</taxon>
        <taxon>Tachysurus</taxon>
    </lineage>
</organism>
<dbReference type="AlphaFoldDB" id="A0AA88II26"/>
<keyword evidence="3" id="KW-1185">Reference proteome</keyword>
<reference evidence="2" key="1">
    <citation type="submission" date="2023-08" db="EMBL/GenBank/DDBJ databases">
        <title>Pelteobagrus vachellii genome.</title>
        <authorList>
            <person name="Liu H."/>
        </authorList>
    </citation>
    <scope>NUCLEOTIDE SEQUENCE</scope>
    <source>
        <strain evidence="2">PRFRI_2022a</strain>
        <tissue evidence="2">Muscle</tissue>
    </source>
</reference>
<name>A0AA88II26_TACVA</name>
<evidence type="ECO:0000256" key="1">
    <source>
        <dbReference type="SAM" id="MobiDB-lite"/>
    </source>
</evidence>
<sequence>MCEFFFRVESVGGAGVSSGSSSSSRQRLFSSSRVRQRKPSRLLSATRLHLLKEVCAISNAEGGITRSIAREAVLHPH</sequence>
<comment type="caution">
    <text evidence="2">The sequence shown here is derived from an EMBL/GenBank/DDBJ whole genome shotgun (WGS) entry which is preliminary data.</text>
</comment>
<feature type="region of interest" description="Disordered" evidence="1">
    <location>
        <begin position="12"/>
        <end position="33"/>
    </location>
</feature>
<evidence type="ECO:0000313" key="2">
    <source>
        <dbReference type="EMBL" id="KAK2815108.1"/>
    </source>
</evidence>
<accession>A0AA88II26</accession>
<protein>
    <submittedName>
        <fullName evidence="2">Uncharacterized protein</fullName>
    </submittedName>
</protein>
<evidence type="ECO:0000313" key="3">
    <source>
        <dbReference type="Proteomes" id="UP001187315"/>
    </source>
</evidence>
<proteinExistence type="predicted"/>
<dbReference type="EMBL" id="JAVHJS010000026">
    <property type="protein sequence ID" value="KAK2815108.1"/>
    <property type="molecule type" value="Genomic_DNA"/>
</dbReference>